<reference evidence="2" key="2">
    <citation type="submission" date="2004-02" db="EMBL/GenBank/DDBJ databases">
        <authorList>
            <consortium name="Genoscope"/>
            <consortium name="Whitehead Institute Centre for Genome Research"/>
        </authorList>
    </citation>
    <scope>NUCLEOTIDE SEQUENCE</scope>
</reference>
<accession>Q4SJU6</accession>
<dbReference type="KEGG" id="tng:GSTEN00017042G001"/>
<reference evidence="2" key="1">
    <citation type="journal article" date="2004" name="Nature">
        <title>Genome duplication in the teleost fish Tetraodon nigroviridis reveals the early vertebrate proto-karyotype.</title>
        <authorList>
            <person name="Jaillon O."/>
            <person name="Aury J.-M."/>
            <person name="Brunet F."/>
            <person name="Petit J.-L."/>
            <person name="Stange-Thomann N."/>
            <person name="Mauceli E."/>
            <person name="Bouneau L."/>
            <person name="Fischer C."/>
            <person name="Ozouf-Costaz C."/>
            <person name="Bernot A."/>
            <person name="Nicaud S."/>
            <person name="Jaffe D."/>
            <person name="Fisher S."/>
            <person name="Lutfalla G."/>
            <person name="Dossat C."/>
            <person name="Segurens B."/>
            <person name="Dasilva C."/>
            <person name="Salanoubat M."/>
            <person name="Levy M."/>
            <person name="Boudet N."/>
            <person name="Castellano S."/>
            <person name="Anthouard V."/>
            <person name="Jubin C."/>
            <person name="Castelli V."/>
            <person name="Katinka M."/>
            <person name="Vacherie B."/>
            <person name="Biemont C."/>
            <person name="Skalli Z."/>
            <person name="Cattolico L."/>
            <person name="Poulain J."/>
            <person name="De Berardinis V."/>
            <person name="Cruaud C."/>
            <person name="Duprat S."/>
            <person name="Brottier P."/>
            <person name="Coutanceau J.-P."/>
            <person name="Gouzy J."/>
            <person name="Parra G."/>
            <person name="Lardier G."/>
            <person name="Chapple C."/>
            <person name="McKernan K.J."/>
            <person name="McEwan P."/>
            <person name="Bosak S."/>
            <person name="Kellis M."/>
            <person name="Volff J.-N."/>
            <person name="Guigo R."/>
            <person name="Zody M.C."/>
            <person name="Mesirov J."/>
            <person name="Lindblad-Toh K."/>
            <person name="Birren B."/>
            <person name="Nusbaum C."/>
            <person name="Kahn D."/>
            <person name="Robinson-Rechavi M."/>
            <person name="Laudet V."/>
            <person name="Schachter V."/>
            <person name="Quetier F."/>
            <person name="Saurin W."/>
            <person name="Scarpelli C."/>
            <person name="Wincker P."/>
            <person name="Lander E.S."/>
            <person name="Weissenbach J."/>
            <person name="Roest Crollius H."/>
        </authorList>
    </citation>
    <scope>NUCLEOTIDE SEQUENCE [LARGE SCALE GENOMIC DNA]</scope>
</reference>
<feature type="compositionally biased region" description="Pro residues" evidence="1">
    <location>
        <begin position="95"/>
        <end position="105"/>
    </location>
</feature>
<comment type="caution">
    <text evidence="2">The sequence shown here is derived from an EMBL/GenBank/DDBJ whole genome shotgun (WGS) entry which is preliminary data.</text>
</comment>
<gene>
    <name evidence="2" type="ORF">GSTENG00017042001</name>
</gene>
<name>Q4SJU6_TETNG</name>
<evidence type="ECO:0000313" key="2">
    <source>
        <dbReference type="EMBL" id="CAF99086.1"/>
    </source>
</evidence>
<organism evidence="2">
    <name type="scientific">Tetraodon nigroviridis</name>
    <name type="common">Spotted green pufferfish</name>
    <name type="synonym">Chelonodon nigroviridis</name>
    <dbReference type="NCBI Taxonomy" id="99883"/>
    <lineage>
        <taxon>Eukaryota</taxon>
        <taxon>Metazoa</taxon>
        <taxon>Chordata</taxon>
        <taxon>Craniata</taxon>
        <taxon>Vertebrata</taxon>
        <taxon>Euteleostomi</taxon>
        <taxon>Actinopterygii</taxon>
        <taxon>Neopterygii</taxon>
        <taxon>Teleostei</taxon>
        <taxon>Neoteleostei</taxon>
        <taxon>Acanthomorphata</taxon>
        <taxon>Eupercaria</taxon>
        <taxon>Tetraodontiformes</taxon>
        <taxon>Tetradontoidea</taxon>
        <taxon>Tetraodontidae</taxon>
        <taxon>Tetraodon</taxon>
    </lineage>
</organism>
<dbReference type="AlphaFoldDB" id="Q4SJU6"/>
<sequence>MAAPWLHRGWDVAAAAQRRQPFPALLPLLSSVITGRGKSRGGGCALIAFHGREEKATARPEGRRRCRALCCLLQRETMQEGTHLLSNAADTHANIPPPPPPRALC</sequence>
<dbReference type="EMBL" id="CAAE01014573">
    <property type="protein sequence ID" value="CAF99086.1"/>
    <property type="molecule type" value="Genomic_DNA"/>
</dbReference>
<evidence type="ECO:0000256" key="1">
    <source>
        <dbReference type="SAM" id="MobiDB-lite"/>
    </source>
</evidence>
<protein>
    <submittedName>
        <fullName evidence="2">(spotted green pufferfish) hypothetical protein</fullName>
    </submittedName>
</protein>
<feature type="region of interest" description="Disordered" evidence="1">
    <location>
        <begin position="83"/>
        <end position="105"/>
    </location>
</feature>
<proteinExistence type="predicted"/>